<comment type="caution">
    <text evidence="1">The sequence shown here is derived from an EMBL/GenBank/DDBJ whole genome shotgun (WGS) entry which is preliminary data.</text>
</comment>
<organism evidence="1 2">
    <name type="scientific">Eretmocerus hayati</name>
    <dbReference type="NCBI Taxonomy" id="131215"/>
    <lineage>
        <taxon>Eukaryota</taxon>
        <taxon>Metazoa</taxon>
        <taxon>Ecdysozoa</taxon>
        <taxon>Arthropoda</taxon>
        <taxon>Hexapoda</taxon>
        <taxon>Insecta</taxon>
        <taxon>Pterygota</taxon>
        <taxon>Neoptera</taxon>
        <taxon>Endopterygota</taxon>
        <taxon>Hymenoptera</taxon>
        <taxon>Apocrita</taxon>
        <taxon>Proctotrupomorpha</taxon>
        <taxon>Chalcidoidea</taxon>
        <taxon>Aphelinidae</taxon>
        <taxon>Aphelininae</taxon>
        <taxon>Eretmocerus</taxon>
    </lineage>
</organism>
<gene>
    <name evidence="1" type="ORF">QAD02_000179</name>
</gene>
<proteinExistence type="predicted"/>
<dbReference type="EMBL" id="CM056743">
    <property type="protein sequence ID" value="KAJ8668920.1"/>
    <property type="molecule type" value="Genomic_DNA"/>
</dbReference>
<protein>
    <submittedName>
        <fullName evidence="1">Uncharacterized protein</fullName>
    </submittedName>
</protein>
<name>A0ACC2NCP9_9HYME</name>
<reference evidence="1" key="1">
    <citation type="submission" date="2023-04" db="EMBL/GenBank/DDBJ databases">
        <title>A chromosome-level genome assembly of the parasitoid wasp Eretmocerus hayati.</title>
        <authorList>
            <person name="Zhong Y."/>
            <person name="Liu S."/>
            <person name="Liu Y."/>
        </authorList>
    </citation>
    <scope>NUCLEOTIDE SEQUENCE</scope>
    <source>
        <strain evidence="1">ZJU_SS_LIU_2023</strain>
    </source>
</reference>
<evidence type="ECO:0000313" key="1">
    <source>
        <dbReference type="EMBL" id="KAJ8668920.1"/>
    </source>
</evidence>
<evidence type="ECO:0000313" key="2">
    <source>
        <dbReference type="Proteomes" id="UP001239111"/>
    </source>
</evidence>
<keyword evidence="2" id="KW-1185">Reference proteome</keyword>
<dbReference type="Proteomes" id="UP001239111">
    <property type="component" value="Chromosome 3"/>
</dbReference>
<accession>A0ACC2NCP9</accession>
<sequence>MSSNKSRLSRQADADDRSKTKNNLRVKSDEPRHSKILRFRKQSRNILRSVIANVAVNSKIKIGLHEAIAKGDAESVNSLLKAGASPNDVDNEGDTPLLLAVLSDRTDLAQQVIEAGANVNATLDSYGNTNLHLAVMKRNTEMVQLLLSSGALPNSVNNDGNTPLHVTFKRRDLSLLQEMLGVIDAPSGCSTPHPELVQEDLEIMHLLLKAGASPNIVGKKGDTPLLLAIRSEKIELVQQLINGGADVNYIQSKSNHGYRPKSTLHEAVHVCNIEIVKLLLDLGVNPNRSNGLRESVLFTASRASRNRISILKLLLDHGANMYVAGFSGSRGIFEEMLLSNDIDGVRLFLEYGFDLRNFEPLGPEYSFPLHLAVQYYEIGTLTEVNHDTSMLEILLDHYEKIGTLSIELDKADFKGSQPIFYTAEDRHNHLDLLLQSGADPNCEDREGQTPLEVGLFEGNGFHPECIRLLIKAGARVRNCLDRLFDYADLNGMADMPHENYTLDSDESSESEDSMSDSDYRDMDALDAHDDELCERYTRRSYRSMKKALCIVKYRALYEDQIELNDPIDKKIRNSSTLQNYYKACKAEIALLQTLQFGEFVTSYDVLTEENFWRGVKSSNAFEDFHDEFLLDSSEGNIHIYLNDLKEGWKFGYELYELWGAATRALECLLELDRDSYHLIFSNILNRLNNQDLHNLGEIGQQ</sequence>